<evidence type="ECO:0000313" key="5">
    <source>
        <dbReference type="Proteomes" id="UP001320898"/>
    </source>
</evidence>
<dbReference type="RefSeq" id="WP_261615334.1">
    <property type="nucleotide sequence ID" value="NZ_JALIDZ010000003.1"/>
</dbReference>
<feature type="domain" description="Saccharopine dehydrogenase-like C-terminal" evidence="3">
    <location>
        <begin position="160"/>
        <end position="443"/>
    </location>
</feature>
<comment type="caution">
    <text evidence="4">The sequence shown here is derived from an EMBL/GenBank/DDBJ whole genome shotgun (WGS) entry which is preliminary data.</text>
</comment>
<reference evidence="4 5" key="1">
    <citation type="submission" date="2022-04" db="EMBL/GenBank/DDBJ databases">
        <authorList>
            <person name="Ye Y.-Q."/>
            <person name="Du Z.-J."/>
        </authorList>
    </citation>
    <scope>NUCLEOTIDE SEQUENCE [LARGE SCALE GENOMIC DNA]</scope>
    <source>
        <strain evidence="4 5">A6E488</strain>
    </source>
</reference>
<dbReference type="Proteomes" id="UP001320898">
    <property type="component" value="Unassembled WGS sequence"/>
</dbReference>
<dbReference type="InterPro" id="IPR032095">
    <property type="entry name" value="Sacchrp_dh-like_C"/>
</dbReference>
<keyword evidence="1" id="KW-0472">Membrane</keyword>
<feature type="domain" description="Saccharopine dehydrogenase NADP binding" evidence="2">
    <location>
        <begin position="14"/>
        <end position="156"/>
    </location>
</feature>
<feature type="transmembrane region" description="Helical" evidence="1">
    <location>
        <begin position="12"/>
        <end position="31"/>
    </location>
</feature>
<dbReference type="Gene3D" id="3.40.50.720">
    <property type="entry name" value="NAD(P)-binding Rossmann-like Domain"/>
    <property type="match status" value="1"/>
</dbReference>
<evidence type="ECO:0000259" key="3">
    <source>
        <dbReference type="Pfam" id="PF16653"/>
    </source>
</evidence>
<name>A0AAW5QV47_9HYPH</name>
<dbReference type="Pfam" id="PF03435">
    <property type="entry name" value="Sacchrp_dh_NADP"/>
    <property type="match status" value="1"/>
</dbReference>
<protein>
    <submittedName>
        <fullName evidence="4">Saccharopine dehydrogenase NADP-binding domain-containing protein</fullName>
    </submittedName>
</protein>
<evidence type="ECO:0000259" key="2">
    <source>
        <dbReference type="Pfam" id="PF03435"/>
    </source>
</evidence>
<dbReference type="InterPro" id="IPR005097">
    <property type="entry name" value="Sacchrp_dh_NADP-bd"/>
</dbReference>
<keyword evidence="1" id="KW-0812">Transmembrane</keyword>
<accession>A0AAW5QV47</accession>
<gene>
    <name evidence="4" type="ORF">MUB46_07840</name>
</gene>
<organism evidence="4 5">
    <name type="scientific">Microbaculum marinisediminis</name>
    <dbReference type="NCBI Taxonomy" id="2931392"/>
    <lineage>
        <taxon>Bacteria</taxon>
        <taxon>Pseudomonadati</taxon>
        <taxon>Pseudomonadota</taxon>
        <taxon>Alphaproteobacteria</taxon>
        <taxon>Hyphomicrobiales</taxon>
        <taxon>Tepidamorphaceae</taxon>
        <taxon>Microbaculum</taxon>
    </lineage>
</organism>
<dbReference type="EMBL" id="JALIDZ010000003">
    <property type="protein sequence ID" value="MCT8971762.1"/>
    <property type="molecule type" value="Genomic_DNA"/>
</dbReference>
<evidence type="ECO:0000313" key="4">
    <source>
        <dbReference type="EMBL" id="MCT8971762.1"/>
    </source>
</evidence>
<dbReference type="InterPro" id="IPR023181">
    <property type="entry name" value="Homospermid_syn-like_C"/>
</dbReference>
<keyword evidence="5" id="KW-1185">Reference proteome</keyword>
<evidence type="ECO:0000256" key="1">
    <source>
        <dbReference type="SAM" id="Phobius"/>
    </source>
</evidence>
<dbReference type="AlphaFoldDB" id="A0AAW5QV47"/>
<sequence>MADWKTHATFDGPIVMIGFGSIGTGTLPLILRHIAFDRADMVIVDPSDAHRHIAEENGVRFLQEAITRENYREVLAPLLTAGGRKGFCVNLSVDVSSVAIMELCMELDCLYVDTVAEPWLGYYTDSSLSVSQRSNYALRESVLELKRRKPTGSTAISCSGANPGMVSWLVKQAMINLADDLGVAYEHPESREEWGKLARRLGVKGIHIAERDTQRARDPRPFEVFVNTWSVEGFIAEGVQPAELGWGTHEKALPPDGRTHDYGSGAAIYLMRPGAGTKVRSWTPTAKAQHGFLITHNESITIADYFTVREDGEAVYRPTCHYAYHPCNDAVLSLNEMAGRQWQPQTDWVILDEKDIVDGIDELGVLLYGHSKNAYWYGSQLSIEEARRLAPYQNATGLQVTSAVLAGMIWALENPREAVVEADEMDYRRCLEIQRPYLGPVKGYYTDWNPLVDRGALFPEDIDAEDPWQFRNVIVR</sequence>
<dbReference type="Gene3D" id="3.30.360.30">
    <property type="entry name" value="homospermidine synthase like"/>
    <property type="match status" value="1"/>
</dbReference>
<proteinExistence type="predicted"/>
<keyword evidence="1" id="KW-1133">Transmembrane helix</keyword>
<dbReference type="Pfam" id="PF16653">
    <property type="entry name" value="Sacchrp_dh_C"/>
    <property type="match status" value="1"/>
</dbReference>